<dbReference type="AlphaFoldDB" id="A0A6A3BVR2"/>
<accession>A0A6A3BVR2</accession>
<dbReference type="PANTHER" id="PTHR11439">
    <property type="entry name" value="GAG-POL-RELATED RETROTRANSPOSON"/>
    <property type="match status" value="1"/>
</dbReference>
<sequence length="144" mass="16258">MTEHWTATKRLLCYLCGTLDHGITLRCSSSLSLHAFTDADWTGNKDDFTSTSAYIPMVYCDNVGTTKLCTNPVFISRMKYVTLDYHFIREQVQNGLLPISHVSSSDQLDVLTKSLSRHQFTMVINKIGLTPPLSTILQEHDKNT</sequence>
<evidence type="ECO:0000313" key="1">
    <source>
        <dbReference type="EMBL" id="KAE8719498.1"/>
    </source>
</evidence>
<dbReference type="CDD" id="cd09272">
    <property type="entry name" value="RNase_HI_RT_Ty1"/>
    <property type="match status" value="1"/>
</dbReference>
<reference evidence="1" key="1">
    <citation type="submission" date="2019-09" db="EMBL/GenBank/DDBJ databases">
        <title>Draft genome information of white flower Hibiscus syriacus.</title>
        <authorList>
            <person name="Kim Y.-M."/>
        </authorList>
    </citation>
    <scope>NUCLEOTIDE SEQUENCE [LARGE SCALE GENOMIC DNA]</scope>
    <source>
        <strain evidence="1">YM2019G1</strain>
    </source>
</reference>
<comment type="caution">
    <text evidence="1">The sequence shown here is derived from an EMBL/GenBank/DDBJ whole genome shotgun (WGS) entry which is preliminary data.</text>
</comment>
<evidence type="ECO:0000313" key="2">
    <source>
        <dbReference type="Proteomes" id="UP000436088"/>
    </source>
</evidence>
<dbReference type="EMBL" id="VEPZ02000788">
    <property type="protein sequence ID" value="KAE8719498.1"/>
    <property type="molecule type" value="Genomic_DNA"/>
</dbReference>
<gene>
    <name evidence="1" type="ORF">F3Y22_tig00109957pilonHSYRG00327</name>
</gene>
<name>A0A6A3BVR2_HIBSY</name>
<dbReference type="Proteomes" id="UP000436088">
    <property type="component" value="Unassembled WGS sequence"/>
</dbReference>
<protein>
    <submittedName>
        <fullName evidence="1">Uncharacterized protein</fullName>
    </submittedName>
</protein>
<dbReference type="PANTHER" id="PTHR11439:SF489">
    <property type="entry name" value="RNA-DIRECTED DNA POLYMERASE"/>
    <property type="match status" value="1"/>
</dbReference>
<proteinExistence type="predicted"/>
<organism evidence="1 2">
    <name type="scientific">Hibiscus syriacus</name>
    <name type="common">Rose of Sharon</name>
    <dbReference type="NCBI Taxonomy" id="106335"/>
    <lineage>
        <taxon>Eukaryota</taxon>
        <taxon>Viridiplantae</taxon>
        <taxon>Streptophyta</taxon>
        <taxon>Embryophyta</taxon>
        <taxon>Tracheophyta</taxon>
        <taxon>Spermatophyta</taxon>
        <taxon>Magnoliopsida</taxon>
        <taxon>eudicotyledons</taxon>
        <taxon>Gunneridae</taxon>
        <taxon>Pentapetalae</taxon>
        <taxon>rosids</taxon>
        <taxon>malvids</taxon>
        <taxon>Malvales</taxon>
        <taxon>Malvaceae</taxon>
        <taxon>Malvoideae</taxon>
        <taxon>Hibiscus</taxon>
    </lineage>
</organism>
<keyword evidence="2" id="KW-1185">Reference proteome</keyword>